<sequence length="703" mass="74985">MMVATPETVAGDFSGVTAEHLGAKARFYRDGDRFMVETDGKDGAPHAFAISHTFGVYPLQQYLVTFPDGRLQALPFAWDTRSKAEGGQRWFHLYQDQPIPASDPLHWTRGQQNWNYMCAECHVTAIGKGYDAAKDTFSTTFAEISVGCESCHGAGAAHVAWAKAGASKTVPNAGFASVAASRPAPDWTPDPATGSPAHGVSRPAGDSVETCARCHSRRGTLSEDWHPGHPIADTHREALLAPDLFFDDGQMKDEVFNDQAFKQSLMYARGVVCTDCHDAHSERLKAEGAAVCSQCHMPEKFATEAHSGHPAGPGAPDCISCHMPARTYMVVDQRHDHSFRIPRPDLSVSLGTPNACNSCHADKSAGWAADAVARWHGPDRKGFQSWGEAFHLGRQGNPAARARLIALATAPAVPAIARATAISELQRFPSAATAAAVTGALADPDPLVRATAVDALDGRPIEERWQLAGPLLADPVLLVRLSAAALLADLPLERVPPEDRSRAEAAFAEYEKTQRFDADRPEGRANLATFLARRGDAVGAEAELKAGLTLEPAAAGLSVNLADLYRALGRESEAEAVLREAIGRSPDAAAPHFALGLTLVRQRRYDEALAQLEKAARLAPGDAHYAYVYAVALQSTGAPDKAKAVVGEALARLPYDPELLSFALDGALKARDAALALPLAERLSAMQPDNGGVAGLVRQLKGE</sequence>
<evidence type="ECO:0000256" key="3">
    <source>
        <dbReference type="SAM" id="MobiDB-lite"/>
    </source>
</evidence>
<keyword evidence="1" id="KW-0732">Signal</keyword>
<organism evidence="6 7">
    <name type="scientific">Kaistia geumhonensis</name>
    <dbReference type="NCBI Taxonomy" id="410839"/>
    <lineage>
        <taxon>Bacteria</taxon>
        <taxon>Pseudomonadati</taxon>
        <taxon>Pseudomonadota</taxon>
        <taxon>Alphaproteobacteria</taxon>
        <taxon>Hyphomicrobiales</taxon>
        <taxon>Kaistiaceae</taxon>
        <taxon>Kaistia</taxon>
    </lineage>
</organism>
<dbReference type="Gene3D" id="1.25.40.10">
    <property type="entry name" value="Tetratricopeptide repeat domain"/>
    <property type="match status" value="1"/>
</dbReference>
<dbReference type="InterPro" id="IPR051829">
    <property type="entry name" value="Multiheme_Cytochr_ET"/>
</dbReference>
<comment type="caution">
    <text evidence="6">The sequence shown here is derived from an EMBL/GenBank/DDBJ whole genome shotgun (WGS) entry which is preliminary data.</text>
</comment>
<protein>
    <submittedName>
        <fullName evidence="6">CXXCH cytochrome family protein</fullName>
    </submittedName>
</protein>
<dbReference type="Gene3D" id="1.10.1130.10">
    <property type="entry name" value="Flavocytochrome C3, Chain A"/>
    <property type="match status" value="2"/>
</dbReference>
<reference evidence="6 7" key="1">
    <citation type="submission" date="2023-07" db="EMBL/GenBank/DDBJ databases">
        <title>Genomic Encyclopedia of Type Strains, Phase IV (KMG-IV): sequencing the most valuable type-strain genomes for metagenomic binning, comparative biology and taxonomic classification.</title>
        <authorList>
            <person name="Goeker M."/>
        </authorList>
    </citation>
    <scope>NUCLEOTIDE SEQUENCE [LARGE SCALE GENOMIC DNA]</scope>
    <source>
        <strain evidence="6 7">B1-1</strain>
    </source>
</reference>
<dbReference type="PROSITE" id="PS50005">
    <property type="entry name" value="TPR"/>
    <property type="match status" value="1"/>
</dbReference>
<feature type="domain" description="Doubled CXXCH motif" evidence="4">
    <location>
        <begin position="272"/>
        <end position="300"/>
    </location>
</feature>
<dbReference type="InterPro" id="IPR023155">
    <property type="entry name" value="Cyt_c-552/4"/>
</dbReference>
<dbReference type="InterPro" id="IPR036280">
    <property type="entry name" value="Multihaem_cyt_sf"/>
</dbReference>
<evidence type="ECO:0000259" key="5">
    <source>
        <dbReference type="Pfam" id="PF13435"/>
    </source>
</evidence>
<feature type="domain" description="Cytochrome c-552/4" evidence="5">
    <location>
        <begin position="113"/>
        <end position="153"/>
    </location>
</feature>
<feature type="region of interest" description="Disordered" evidence="3">
    <location>
        <begin position="181"/>
        <end position="205"/>
    </location>
</feature>
<dbReference type="EMBL" id="JAUSWJ010000001">
    <property type="protein sequence ID" value="MDQ0517528.1"/>
    <property type="molecule type" value="Genomic_DNA"/>
</dbReference>
<dbReference type="Pfam" id="PF14559">
    <property type="entry name" value="TPR_19"/>
    <property type="match status" value="2"/>
</dbReference>
<dbReference type="InterPro" id="IPR010177">
    <property type="entry name" value="Paired_CXXCH_1"/>
</dbReference>
<evidence type="ECO:0000256" key="2">
    <source>
        <dbReference type="PROSITE-ProRule" id="PRU00339"/>
    </source>
</evidence>
<proteinExistence type="predicted"/>
<name>A0ABU0M9S8_9HYPH</name>
<accession>A0ABU0M9S8</accession>
<evidence type="ECO:0000313" key="6">
    <source>
        <dbReference type="EMBL" id="MDQ0517528.1"/>
    </source>
</evidence>
<dbReference type="Proteomes" id="UP001223743">
    <property type="component" value="Unassembled WGS sequence"/>
</dbReference>
<dbReference type="SUPFAM" id="SSF48452">
    <property type="entry name" value="TPR-like"/>
    <property type="match status" value="1"/>
</dbReference>
<feature type="repeat" description="TPR" evidence="2">
    <location>
        <begin position="589"/>
        <end position="622"/>
    </location>
</feature>
<keyword evidence="2" id="KW-0802">TPR repeat</keyword>
<evidence type="ECO:0000313" key="7">
    <source>
        <dbReference type="Proteomes" id="UP001223743"/>
    </source>
</evidence>
<dbReference type="PANTHER" id="PTHR35038">
    <property type="entry name" value="DISSIMILATORY SULFITE REDUCTASE SIRA"/>
    <property type="match status" value="1"/>
</dbReference>
<evidence type="ECO:0000259" key="4">
    <source>
        <dbReference type="Pfam" id="PF09699"/>
    </source>
</evidence>
<dbReference type="SUPFAM" id="SSF48695">
    <property type="entry name" value="Multiheme cytochromes"/>
    <property type="match status" value="1"/>
</dbReference>
<dbReference type="SMART" id="SM00028">
    <property type="entry name" value="TPR"/>
    <property type="match status" value="3"/>
</dbReference>
<dbReference type="PANTHER" id="PTHR35038:SF8">
    <property type="entry name" value="C-TYPE POLYHEME CYTOCHROME OMCC"/>
    <property type="match status" value="1"/>
</dbReference>
<evidence type="ECO:0000256" key="1">
    <source>
        <dbReference type="ARBA" id="ARBA00022729"/>
    </source>
</evidence>
<gene>
    <name evidence="6" type="ORF">QO015_003141</name>
</gene>
<dbReference type="InterPro" id="IPR011990">
    <property type="entry name" value="TPR-like_helical_dom_sf"/>
</dbReference>
<dbReference type="Pfam" id="PF13435">
    <property type="entry name" value="Cytochrome_C554"/>
    <property type="match status" value="1"/>
</dbReference>
<dbReference type="RefSeq" id="WP_266283126.1">
    <property type="nucleotide sequence ID" value="NZ_JAPKNF010000002.1"/>
</dbReference>
<dbReference type="Pfam" id="PF09699">
    <property type="entry name" value="Paired_CXXCH_1"/>
    <property type="match status" value="1"/>
</dbReference>
<dbReference type="InterPro" id="IPR019734">
    <property type="entry name" value="TPR_rpt"/>
</dbReference>
<keyword evidence="7" id="KW-1185">Reference proteome</keyword>